<dbReference type="SUPFAM" id="SSF53756">
    <property type="entry name" value="UDP-Glycosyltransferase/glycogen phosphorylase"/>
    <property type="match status" value="1"/>
</dbReference>
<feature type="domain" description="Erythromycin biosynthesis protein CIII-like C-terminal" evidence="1">
    <location>
        <begin position="268"/>
        <end position="392"/>
    </location>
</feature>
<proteinExistence type="predicted"/>
<dbReference type="PANTHER" id="PTHR21015">
    <property type="entry name" value="UDP-N-ACETYLGLUCOSAMINE--N-ACETYLMURAMYL-(PENTAPEPTIDE) PYROPHOSPHORYL-UNDECAPRENOL N-ACETYLGLUCOSAMINE TRANSFERASE 1"/>
    <property type="match status" value="1"/>
</dbReference>
<dbReference type="Proteomes" id="UP000678016">
    <property type="component" value="Chromosome"/>
</dbReference>
<name>A0ABX8C0C9_9ACTN</name>
<dbReference type="PANTHER" id="PTHR21015:SF22">
    <property type="entry name" value="GLYCOSYLTRANSFERASE"/>
    <property type="match status" value="1"/>
</dbReference>
<evidence type="ECO:0000313" key="3">
    <source>
        <dbReference type="Proteomes" id="UP000678016"/>
    </source>
</evidence>
<dbReference type="InterPro" id="IPR010610">
    <property type="entry name" value="EryCIII-like_C"/>
</dbReference>
<protein>
    <submittedName>
        <fullName evidence="2">Glycosyltransferase</fullName>
    </submittedName>
</protein>
<keyword evidence="3" id="KW-1185">Reference proteome</keyword>
<dbReference type="RefSeq" id="WP_212640899.1">
    <property type="nucleotide sequence ID" value="NZ_CP074132.1"/>
</dbReference>
<organism evidence="2 3">
    <name type="scientific">Nocardiopsis akebiae</name>
    <dbReference type="NCBI Taxonomy" id="2831968"/>
    <lineage>
        <taxon>Bacteria</taxon>
        <taxon>Bacillati</taxon>
        <taxon>Actinomycetota</taxon>
        <taxon>Actinomycetes</taxon>
        <taxon>Streptosporangiales</taxon>
        <taxon>Nocardiopsidaceae</taxon>
        <taxon>Nocardiopsis</taxon>
    </lineage>
</organism>
<dbReference type="Pfam" id="PF06722">
    <property type="entry name" value="EryCIII-like_C"/>
    <property type="match status" value="1"/>
</dbReference>
<gene>
    <name evidence="2" type="ORF">KGD83_21625</name>
</gene>
<evidence type="ECO:0000259" key="1">
    <source>
        <dbReference type="Pfam" id="PF06722"/>
    </source>
</evidence>
<reference evidence="3" key="1">
    <citation type="submission" date="2021-05" db="EMBL/GenBank/DDBJ databases">
        <title>Direct Submission.</title>
        <authorList>
            <person name="Li K."/>
            <person name="Gao J."/>
        </authorList>
    </citation>
    <scope>NUCLEOTIDE SEQUENCE [LARGE SCALE GENOMIC DNA]</scope>
    <source>
        <strain evidence="3">HDS12</strain>
    </source>
</reference>
<dbReference type="Gene3D" id="3.40.50.2000">
    <property type="entry name" value="Glycogen Phosphorylase B"/>
    <property type="match status" value="2"/>
</dbReference>
<evidence type="ECO:0000313" key="2">
    <source>
        <dbReference type="EMBL" id="QUX27855.1"/>
    </source>
</evidence>
<accession>A0ABX8C0C9</accession>
<dbReference type="EMBL" id="CP074132">
    <property type="protein sequence ID" value="QUX27855.1"/>
    <property type="molecule type" value="Genomic_DNA"/>
</dbReference>
<sequence>MRVILFAPETFNLAETTRSIEVAKHLREKYECVFSGYSERYSGLIGEAGFTFHRLTPALTDEDADQLIRVDQGKAVRHPFTTAMLRTRVASELALISTLRPAAVVIGTTLSQFVSARAAGVPLVYVKPFAYSWPHILQTRSLPLVEGGGPLPRAVNTGAAALLREAARMTTYKPAAFRAVAREHGVGLPGRTVQALDADLNLITSLSCYLRPYRMPANYRLVGPVFARIDREVPPDVVRVAEASARAKRPVVYFAMGSSGNREVVLRVLTELSRMPVTVIAPVASYLKESDLPEVADNIHVRDLLPAHLLGDLIDASVIHGGEGTVQTAVTTGKPFVGIGLQMEQRWNVADCVRFGNAVAVSPGNVSGNSFRNAVEKVLTDPYTRSRAQELRGLLSGVDGAASAAEHIHEHVSQKP</sequence>